<dbReference type="Gene3D" id="3.30.50.10">
    <property type="entry name" value="Erythroid Transcription Factor GATA-1, subunit A"/>
    <property type="match status" value="1"/>
</dbReference>
<keyword evidence="5" id="KW-0862">Zinc</keyword>
<gene>
    <name evidence="14" type="primary">Acey_s0556.g3385</name>
    <name evidence="14" type="synonym">Acey-nhr-41</name>
    <name evidence="14" type="ORF">Y032_0556g3385</name>
</gene>
<dbReference type="SUPFAM" id="SSF48508">
    <property type="entry name" value="Nuclear receptor ligand-binding domain"/>
    <property type="match status" value="1"/>
</dbReference>
<dbReference type="GO" id="GO:0043565">
    <property type="term" value="F:sequence-specific DNA binding"/>
    <property type="evidence" value="ECO:0007669"/>
    <property type="project" value="InterPro"/>
</dbReference>
<dbReference type="AlphaFoldDB" id="A0A016WRZ0"/>
<evidence type="ECO:0000259" key="12">
    <source>
        <dbReference type="PROSITE" id="PS51030"/>
    </source>
</evidence>
<dbReference type="InterPro" id="IPR013088">
    <property type="entry name" value="Znf_NHR/GATA"/>
</dbReference>
<evidence type="ECO:0000256" key="3">
    <source>
        <dbReference type="ARBA" id="ARBA00022723"/>
    </source>
</evidence>
<sequence length="606" mass="65688">MPLVTFSDSDTSEARCTSSRHAMTLGDVPAIGVESSRVDITRQLPHLPSPFNPAVMAAQLGMFSNPQLLNMMQAAAARNHLLQSHGGVPAVMPNLLQHISALRNAQLANAGVMSGVRVGSPQRADSISSRAVEAGSAGGELCVVCGDKASGRHYGAVSCEGCKGFFKRSIRKQIGYMCRGAKDCPVTKFHRNRCQYCRLKKCLSMGMRSESVQAERRPVQQVCADSPPTMVQNHTATGNTSALETNPLMNGLLAIVKNEHEQLAERDKTTLSTKKDEGASSPMSALTRPISASPTVDFGKRESIGEDESGIDVMTVIGMAPSESPSSSGTASSISEEGPIFNVERCRFELPVPHPPPAELNIQFICETASRLLFLSVHWMKDVRTGLKPLTLESVMKTKWCDLFVLGLMQCAEEVGLTRMLEAMNSHLAACSRVGQLKSEKFEEVSQQINYLLLLVSRFAEAKLSPMEFAYLKLVSFTSNDIPASTCAADTRPVNVTACQELYEHVVASSSTDDSTSEDNETHVTASSVGAAIERYSRLLQLLPNLRWFRESVLVELFFSGLIGNLSIETVIPFVLKMDVMNVFEPSQGSDSILPSASLANMLCGK</sequence>
<evidence type="ECO:0000313" key="14">
    <source>
        <dbReference type="EMBL" id="EYC41803.1"/>
    </source>
</evidence>
<comment type="caution">
    <text evidence="14">The sequence shown here is derived from an EMBL/GenBank/DDBJ whole genome shotgun (WGS) entry which is preliminary data.</text>
</comment>
<dbReference type="STRING" id="53326.A0A016WRZ0"/>
<dbReference type="GO" id="GO:0003700">
    <property type="term" value="F:DNA-binding transcription factor activity"/>
    <property type="evidence" value="ECO:0007669"/>
    <property type="project" value="InterPro"/>
</dbReference>
<dbReference type="GO" id="GO:0005634">
    <property type="term" value="C:nucleus"/>
    <property type="evidence" value="ECO:0007669"/>
    <property type="project" value="UniProtKB-SubCell"/>
</dbReference>
<feature type="region of interest" description="Disordered" evidence="11">
    <location>
        <begin position="263"/>
        <end position="302"/>
    </location>
</feature>
<dbReference type="Pfam" id="PF00105">
    <property type="entry name" value="zf-C4"/>
    <property type="match status" value="1"/>
</dbReference>
<name>A0A016WRZ0_9BILA</name>
<dbReference type="InterPro" id="IPR001628">
    <property type="entry name" value="Znf_hrmn_rcpt"/>
</dbReference>
<keyword evidence="6" id="KW-0805">Transcription regulation</keyword>
<dbReference type="PRINTS" id="PR00047">
    <property type="entry name" value="STROIDFINGER"/>
</dbReference>
<dbReference type="PANTHER" id="PTHR24083">
    <property type="entry name" value="NUCLEAR HORMONE RECEPTOR"/>
    <property type="match status" value="1"/>
</dbReference>
<dbReference type="InterPro" id="IPR035500">
    <property type="entry name" value="NHR-like_dom_sf"/>
</dbReference>
<comment type="similarity">
    <text evidence="2">Belongs to the nuclear hormone receptor family.</text>
</comment>
<evidence type="ECO:0000313" key="15">
    <source>
        <dbReference type="Proteomes" id="UP000024635"/>
    </source>
</evidence>
<dbReference type="InterPro" id="IPR050274">
    <property type="entry name" value="Nuclear_hormone_rcpt_NR2"/>
</dbReference>
<keyword evidence="7" id="KW-0238">DNA-binding</keyword>
<evidence type="ECO:0000256" key="6">
    <source>
        <dbReference type="ARBA" id="ARBA00023015"/>
    </source>
</evidence>
<keyword evidence="8" id="KW-0804">Transcription</keyword>
<dbReference type="SMART" id="SM00399">
    <property type="entry name" value="ZnF_C4"/>
    <property type="match status" value="1"/>
</dbReference>
<keyword evidence="15" id="KW-1185">Reference proteome</keyword>
<dbReference type="Proteomes" id="UP000024635">
    <property type="component" value="Unassembled WGS sequence"/>
</dbReference>
<evidence type="ECO:0000256" key="10">
    <source>
        <dbReference type="ARBA" id="ARBA00023242"/>
    </source>
</evidence>
<keyword evidence="10" id="KW-0539">Nucleus</keyword>
<dbReference type="FunFam" id="3.30.50.10:FF:000015">
    <property type="entry name" value="Nuclear receptor subfamily 2, group C, member 1"/>
    <property type="match status" value="1"/>
</dbReference>
<evidence type="ECO:0000256" key="5">
    <source>
        <dbReference type="ARBA" id="ARBA00022833"/>
    </source>
</evidence>
<evidence type="ECO:0000259" key="13">
    <source>
        <dbReference type="PROSITE" id="PS51843"/>
    </source>
</evidence>
<keyword evidence="4" id="KW-0863">Zinc-finger</keyword>
<evidence type="ECO:0000256" key="8">
    <source>
        <dbReference type="ARBA" id="ARBA00023163"/>
    </source>
</evidence>
<dbReference type="EMBL" id="JARK01000156">
    <property type="protein sequence ID" value="EYC41803.1"/>
    <property type="molecule type" value="Genomic_DNA"/>
</dbReference>
<dbReference type="Pfam" id="PF00104">
    <property type="entry name" value="Hormone_recep"/>
    <property type="match status" value="1"/>
</dbReference>
<feature type="domain" description="NR LBD" evidence="13">
    <location>
        <begin position="321"/>
        <end position="579"/>
    </location>
</feature>
<comment type="subcellular location">
    <subcellularLocation>
        <location evidence="1">Nucleus</location>
    </subcellularLocation>
</comment>
<feature type="compositionally biased region" description="Basic and acidic residues" evidence="11">
    <location>
        <begin position="263"/>
        <end position="278"/>
    </location>
</feature>
<dbReference type="Gene3D" id="1.10.565.10">
    <property type="entry name" value="Retinoid X Receptor"/>
    <property type="match status" value="1"/>
</dbReference>
<accession>A0A016WRZ0</accession>
<organism evidence="14 15">
    <name type="scientific">Ancylostoma ceylanicum</name>
    <dbReference type="NCBI Taxonomy" id="53326"/>
    <lineage>
        <taxon>Eukaryota</taxon>
        <taxon>Metazoa</taxon>
        <taxon>Ecdysozoa</taxon>
        <taxon>Nematoda</taxon>
        <taxon>Chromadorea</taxon>
        <taxon>Rhabditida</taxon>
        <taxon>Rhabditina</taxon>
        <taxon>Rhabditomorpha</taxon>
        <taxon>Strongyloidea</taxon>
        <taxon>Ancylostomatidae</taxon>
        <taxon>Ancylostomatinae</taxon>
        <taxon>Ancylostoma</taxon>
    </lineage>
</organism>
<dbReference type="PROSITE" id="PS51030">
    <property type="entry name" value="NUCLEAR_REC_DBD_2"/>
    <property type="match status" value="1"/>
</dbReference>
<feature type="domain" description="Nuclear receptor" evidence="12">
    <location>
        <begin position="139"/>
        <end position="214"/>
    </location>
</feature>
<dbReference type="PROSITE" id="PS51843">
    <property type="entry name" value="NR_LBD"/>
    <property type="match status" value="1"/>
</dbReference>
<dbReference type="GO" id="GO:0008270">
    <property type="term" value="F:zinc ion binding"/>
    <property type="evidence" value="ECO:0007669"/>
    <property type="project" value="UniProtKB-KW"/>
</dbReference>
<evidence type="ECO:0000256" key="4">
    <source>
        <dbReference type="ARBA" id="ARBA00022771"/>
    </source>
</evidence>
<dbReference type="InterPro" id="IPR000536">
    <property type="entry name" value="Nucl_hrmn_rcpt_lig-bd"/>
</dbReference>
<evidence type="ECO:0000256" key="2">
    <source>
        <dbReference type="ARBA" id="ARBA00005993"/>
    </source>
</evidence>
<keyword evidence="3" id="KW-0479">Metal-binding</keyword>
<evidence type="ECO:0000256" key="7">
    <source>
        <dbReference type="ARBA" id="ARBA00023125"/>
    </source>
</evidence>
<dbReference type="OrthoDB" id="40902at2759"/>
<dbReference type="SUPFAM" id="SSF57716">
    <property type="entry name" value="Glucocorticoid receptor-like (DNA-binding domain)"/>
    <property type="match status" value="1"/>
</dbReference>
<protein>
    <recommendedName>
        <fullName evidence="16">Zinc finger, C4 type</fullName>
    </recommendedName>
</protein>
<keyword evidence="9" id="KW-0675">Receptor</keyword>
<reference evidence="15" key="1">
    <citation type="journal article" date="2015" name="Nat. Genet.">
        <title>The genome and transcriptome of the zoonotic hookworm Ancylostoma ceylanicum identify infection-specific gene families.</title>
        <authorList>
            <person name="Schwarz E.M."/>
            <person name="Hu Y."/>
            <person name="Antoshechkin I."/>
            <person name="Miller M.M."/>
            <person name="Sternberg P.W."/>
            <person name="Aroian R.V."/>
        </authorList>
    </citation>
    <scope>NUCLEOTIDE SEQUENCE</scope>
    <source>
        <strain evidence="15">HY135</strain>
    </source>
</reference>
<dbReference type="PROSITE" id="PS00031">
    <property type="entry name" value="NUCLEAR_REC_DBD_1"/>
    <property type="match status" value="1"/>
</dbReference>
<evidence type="ECO:0000256" key="9">
    <source>
        <dbReference type="ARBA" id="ARBA00023170"/>
    </source>
</evidence>
<proteinExistence type="inferred from homology"/>
<evidence type="ECO:0000256" key="1">
    <source>
        <dbReference type="ARBA" id="ARBA00004123"/>
    </source>
</evidence>
<evidence type="ECO:0008006" key="16">
    <source>
        <dbReference type="Google" id="ProtNLM"/>
    </source>
</evidence>
<evidence type="ECO:0000256" key="11">
    <source>
        <dbReference type="SAM" id="MobiDB-lite"/>
    </source>
</evidence>